<evidence type="ECO:0000256" key="3">
    <source>
        <dbReference type="ARBA" id="ARBA00022989"/>
    </source>
</evidence>
<dbReference type="Proteomes" id="UP000272888">
    <property type="component" value="Unassembled WGS sequence"/>
</dbReference>
<keyword evidence="4 5" id="KW-0472">Membrane</keyword>
<organism evidence="6 7">
    <name type="scientific">Corallococcus llansteffanensis</name>
    <dbReference type="NCBI Taxonomy" id="2316731"/>
    <lineage>
        <taxon>Bacteria</taxon>
        <taxon>Pseudomonadati</taxon>
        <taxon>Myxococcota</taxon>
        <taxon>Myxococcia</taxon>
        <taxon>Myxococcales</taxon>
        <taxon>Cystobacterineae</taxon>
        <taxon>Myxococcaceae</taxon>
        <taxon>Corallococcus</taxon>
    </lineage>
</organism>
<evidence type="ECO:0000256" key="2">
    <source>
        <dbReference type="ARBA" id="ARBA00022692"/>
    </source>
</evidence>
<feature type="transmembrane region" description="Helical" evidence="5">
    <location>
        <begin position="29"/>
        <end position="48"/>
    </location>
</feature>
<evidence type="ECO:0000313" key="7">
    <source>
        <dbReference type="Proteomes" id="UP000272888"/>
    </source>
</evidence>
<feature type="transmembrane region" description="Helical" evidence="5">
    <location>
        <begin position="172"/>
        <end position="198"/>
    </location>
</feature>
<keyword evidence="7" id="KW-1185">Reference proteome</keyword>
<sequence>MPRRRAGHGFVDLLLGRPLTSAQAMQEKTGVLTGVALLGLDALSSAAYGPEAALTVLRPLGPAGVWLLLPITAAIVGLLMIVAGSYAQTIAAYPSGGGAYTVARQNLGRGAGLLAATALMLDYMLNVAVGISAGVGALVSALPSLRPHVLPLALAVLALLTLVNLRGVREAGAVFVVPTWFFIGSIAVVLGVGVSRLLTGHATPLQAPPPLVLPTASVSAWLVIRAFASGCTAMTGVEAISNAVPLFRDPSIRRARATLGIIVGVLVTMLLGIALLCRVYGVGATPPGSAGYQTVLSQLIAAVMGRGVFYYVAMAAILCVLALSANTSYAGFPLVCQVLARERYLPPGFAHRGRRLALSRGILTLSGLAALLLIACRGITDRLIPLFAMGALMAFTLSQAGMVVHWNRHRTQGWRWRRMLNGLGAVMTALTLAIVGVSKFAHGGWAAFVLVPAGIVLLSRVHAAYARTRRATELRRPLRLSPGPPPVAVVPVDRWSHASETALRFALELSDDVRAVHVCSGDTDEQQLDSQWQHFVQVPLREAGRTPPPLVHVASPYRALVWPLLDYLDALLAEAPGRTVAIVLPELLEARWYRAMLYGRRSELMRSALLLSGERRLVVVSVPWYLRTAGQTAPHSAWAAAEHGDPPGGW</sequence>
<evidence type="ECO:0000256" key="4">
    <source>
        <dbReference type="ARBA" id="ARBA00023136"/>
    </source>
</evidence>
<dbReference type="GO" id="GO:0016020">
    <property type="term" value="C:membrane"/>
    <property type="evidence" value="ECO:0007669"/>
    <property type="project" value="UniProtKB-SubCell"/>
</dbReference>
<proteinExistence type="predicted"/>
<feature type="transmembrane region" description="Helical" evidence="5">
    <location>
        <begin position="60"/>
        <end position="83"/>
    </location>
</feature>
<evidence type="ECO:0000256" key="1">
    <source>
        <dbReference type="ARBA" id="ARBA00004141"/>
    </source>
</evidence>
<dbReference type="GO" id="GO:0022857">
    <property type="term" value="F:transmembrane transporter activity"/>
    <property type="evidence" value="ECO:0007669"/>
    <property type="project" value="InterPro"/>
</dbReference>
<dbReference type="InterPro" id="IPR053153">
    <property type="entry name" value="APC_K+_Transporter"/>
</dbReference>
<dbReference type="PANTHER" id="PTHR47704">
    <property type="entry name" value="POTASSIUM TRANSPORTER KIMA"/>
    <property type="match status" value="1"/>
</dbReference>
<feature type="transmembrane region" description="Helical" evidence="5">
    <location>
        <begin position="148"/>
        <end position="165"/>
    </location>
</feature>
<comment type="subcellular location">
    <subcellularLocation>
        <location evidence="1">Membrane</location>
        <topology evidence="1">Multi-pass membrane protein</topology>
    </subcellularLocation>
</comment>
<dbReference type="Gene3D" id="1.20.1740.10">
    <property type="entry name" value="Amino acid/polyamine transporter I"/>
    <property type="match status" value="1"/>
</dbReference>
<dbReference type="PANTHER" id="PTHR47704:SF1">
    <property type="entry name" value="POTASSIUM TRANSPORTER KIMA"/>
    <property type="match status" value="1"/>
</dbReference>
<feature type="transmembrane region" description="Helical" evidence="5">
    <location>
        <begin position="419"/>
        <end position="438"/>
    </location>
</feature>
<dbReference type="InterPro" id="IPR002293">
    <property type="entry name" value="AA/rel_permease1"/>
</dbReference>
<feature type="transmembrane region" description="Helical" evidence="5">
    <location>
        <begin position="218"/>
        <end position="237"/>
    </location>
</feature>
<feature type="transmembrane region" description="Helical" evidence="5">
    <location>
        <begin position="308"/>
        <end position="336"/>
    </location>
</feature>
<accession>A0A3A8PIN4</accession>
<dbReference type="Pfam" id="PF13520">
    <property type="entry name" value="AA_permease_2"/>
    <property type="match status" value="1"/>
</dbReference>
<dbReference type="EMBL" id="RAWB01000359">
    <property type="protein sequence ID" value="RKH52382.1"/>
    <property type="molecule type" value="Genomic_DNA"/>
</dbReference>
<feature type="transmembrane region" description="Helical" evidence="5">
    <location>
        <begin position="357"/>
        <end position="380"/>
    </location>
</feature>
<dbReference type="RefSeq" id="WP_120646313.1">
    <property type="nucleotide sequence ID" value="NZ_RAWB01000359.1"/>
</dbReference>
<protein>
    <submittedName>
        <fullName evidence="6">APC family permease</fullName>
    </submittedName>
</protein>
<keyword evidence="3 5" id="KW-1133">Transmembrane helix</keyword>
<dbReference type="AlphaFoldDB" id="A0A3A8PIN4"/>
<reference evidence="7" key="1">
    <citation type="submission" date="2018-09" db="EMBL/GenBank/DDBJ databases">
        <authorList>
            <person name="Livingstone P.G."/>
            <person name="Whitworth D.E."/>
        </authorList>
    </citation>
    <scope>NUCLEOTIDE SEQUENCE [LARGE SCALE GENOMIC DNA]</scope>
    <source>
        <strain evidence="7">CA051B</strain>
    </source>
</reference>
<feature type="transmembrane region" description="Helical" evidence="5">
    <location>
        <begin position="444"/>
        <end position="466"/>
    </location>
</feature>
<feature type="transmembrane region" description="Helical" evidence="5">
    <location>
        <begin position="386"/>
        <end position="407"/>
    </location>
</feature>
<feature type="transmembrane region" description="Helical" evidence="5">
    <location>
        <begin position="258"/>
        <end position="281"/>
    </location>
</feature>
<name>A0A3A8PIN4_9BACT</name>
<evidence type="ECO:0000313" key="6">
    <source>
        <dbReference type="EMBL" id="RKH52382.1"/>
    </source>
</evidence>
<evidence type="ECO:0000256" key="5">
    <source>
        <dbReference type="SAM" id="Phobius"/>
    </source>
</evidence>
<gene>
    <name evidence="6" type="ORF">D7V93_28085</name>
</gene>
<comment type="caution">
    <text evidence="6">The sequence shown here is derived from an EMBL/GenBank/DDBJ whole genome shotgun (WGS) entry which is preliminary data.</text>
</comment>
<keyword evidence="2 5" id="KW-0812">Transmembrane</keyword>